<accession>A0A840F2Y9</accession>
<keyword evidence="2" id="KW-1185">Reference proteome</keyword>
<reference evidence="1 2" key="1">
    <citation type="submission" date="2020-08" db="EMBL/GenBank/DDBJ databases">
        <title>Sequencing the genomes of 1000 actinobacteria strains.</title>
        <authorList>
            <person name="Klenk H.-P."/>
        </authorList>
    </citation>
    <scope>NUCLEOTIDE SEQUENCE [LARGE SCALE GENOMIC DNA]</scope>
    <source>
        <strain evidence="1 2">DSM 45298</strain>
    </source>
</reference>
<gene>
    <name evidence="1" type="ORF">BKA16_001202</name>
</gene>
<protein>
    <submittedName>
        <fullName evidence="1">Uncharacterized protein</fullName>
    </submittedName>
</protein>
<comment type="caution">
    <text evidence="1">The sequence shown here is derived from an EMBL/GenBank/DDBJ whole genome shotgun (WGS) entry which is preliminary data.</text>
</comment>
<dbReference type="RefSeq" id="WP_183369788.1">
    <property type="nucleotide sequence ID" value="NZ_BAABHL010000092.1"/>
</dbReference>
<dbReference type="AlphaFoldDB" id="A0A840F2Y9"/>
<proteinExistence type="predicted"/>
<organism evidence="1 2">
    <name type="scientific">Gordonia humi</name>
    <dbReference type="NCBI Taxonomy" id="686429"/>
    <lineage>
        <taxon>Bacteria</taxon>
        <taxon>Bacillati</taxon>
        <taxon>Actinomycetota</taxon>
        <taxon>Actinomycetes</taxon>
        <taxon>Mycobacteriales</taxon>
        <taxon>Gordoniaceae</taxon>
        <taxon>Gordonia</taxon>
    </lineage>
</organism>
<evidence type="ECO:0000313" key="2">
    <source>
        <dbReference type="Proteomes" id="UP000551501"/>
    </source>
</evidence>
<evidence type="ECO:0000313" key="1">
    <source>
        <dbReference type="EMBL" id="MBB4134650.1"/>
    </source>
</evidence>
<dbReference type="EMBL" id="JACIFP010000001">
    <property type="protein sequence ID" value="MBB4134650.1"/>
    <property type="molecule type" value="Genomic_DNA"/>
</dbReference>
<name>A0A840F2Y9_9ACTN</name>
<sequence>MITTFTNEAEALDSDAWPQLIHDREWKLYYGDRTTEVHVYGTGIRDRSAVDYALQVAQNELARSGPRIYPGNPDYPNHPQDGYPQNATELRDLIDNRMWCDDEVLDALDKGCAILRDGKLDRQGGIDFDGKLEFFDLEIIRALMPETLLHQSITRHWFNRTIRPILEDSTCVLCGESYLPGSGHNPAPLESQEVGRCCNDCNANLVGPARINLMDGDDR</sequence>
<dbReference type="Proteomes" id="UP000551501">
    <property type="component" value="Unassembled WGS sequence"/>
</dbReference>